<dbReference type="Pfam" id="PF21274">
    <property type="entry name" value="Rng_hyd_C"/>
    <property type="match status" value="1"/>
</dbReference>
<accession>A0A5N6BB59</accession>
<dbReference type="InterPro" id="IPR050641">
    <property type="entry name" value="RIFMO-like"/>
</dbReference>
<dbReference type="GO" id="GO:0071949">
    <property type="term" value="F:FAD binding"/>
    <property type="evidence" value="ECO:0007669"/>
    <property type="project" value="InterPro"/>
</dbReference>
<sequence>MPVEHVPVLITGGSTVGLSTAVALAQHGLRPMLVERRDGTLIHPRATGLHPPAREFFRSTGLDAQMREASAVLASSLTKFSVTTLAGDDLSKVERIPTPPEDVVAATLRISPTDVNPCAQDQIDRVLLAAAAERGVDVRFSTELVSMTQDESGVTATLLNRATDERYTVRADYLVGADGSSSRVRELLGIPMEIEDRLGNPMIHILFDADLGELIRGNEFNFCEIRHPDYEGLLLSINNRDRWVFHRSYDETKESVADYPEERCLELIKGAIGLPDLPVKILAMLPWRISAGVADAVRDGRVFLAGDAIHVIPPIGGFGMSTGIADAYNLSWKLAMVLRGHAGPGLLDTYSQERLPIAEFTRDQAVLRLRYMALHWDPRPEAEQERNMLRIADPLVTSSGYQYTEGAVLGAREELPSLEDVEQNLDGSPGSRVPHVWVERKGEKVSTLDLAGTGFALLTGPDATGWQQAGQAVAEHTGLPLGVYRIGPGAEIDDPGSRFATVAGIGEEGALLVRPDNFVAWRATGAHPEPREQLTGILDALLHRTA</sequence>
<dbReference type="PANTHER" id="PTHR43004:SF19">
    <property type="entry name" value="BINDING MONOOXYGENASE, PUTATIVE (JCVI)-RELATED"/>
    <property type="match status" value="1"/>
</dbReference>
<proteinExistence type="predicted"/>
<keyword evidence="6" id="KW-1185">Reference proteome</keyword>
<feature type="domain" description="FAD-binding" evidence="4">
    <location>
        <begin position="6"/>
        <end position="361"/>
    </location>
</feature>
<evidence type="ECO:0000313" key="5">
    <source>
        <dbReference type="EMBL" id="KAB8178297.1"/>
    </source>
</evidence>
<dbReference type="AlphaFoldDB" id="A0A5N6BB59"/>
<gene>
    <name evidence="5" type="ORF">FH610_036610</name>
</gene>
<dbReference type="SUPFAM" id="SSF51905">
    <property type="entry name" value="FAD/NAD(P)-binding domain"/>
    <property type="match status" value="1"/>
</dbReference>
<dbReference type="Gene3D" id="3.40.30.120">
    <property type="match status" value="1"/>
</dbReference>
<dbReference type="RefSeq" id="WP_139579817.1">
    <property type="nucleotide sequence ID" value="NZ_VDMA02000028.1"/>
</dbReference>
<reference evidence="5 6" key="1">
    <citation type="submission" date="2019-10" db="EMBL/GenBank/DDBJ databases">
        <title>Nonomuraea sp. nov., isolated from Phyllanthus amarus.</title>
        <authorList>
            <person name="Klykleung N."/>
            <person name="Tanasupawat S."/>
        </authorList>
    </citation>
    <scope>NUCLEOTIDE SEQUENCE [LARGE SCALE GENOMIC DNA]</scope>
    <source>
        <strain evidence="5 6">CR1-09</strain>
    </source>
</reference>
<dbReference type="EMBL" id="VDMA02000028">
    <property type="protein sequence ID" value="KAB8178297.1"/>
    <property type="molecule type" value="Genomic_DNA"/>
</dbReference>
<dbReference type="PANTHER" id="PTHR43004">
    <property type="entry name" value="TRK SYSTEM POTASSIUM UPTAKE PROTEIN"/>
    <property type="match status" value="1"/>
</dbReference>
<evidence type="ECO:0000256" key="3">
    <source>
        <dbReference type="ARBA" id="ARBA00022827"/>
    </source>
</evidence>
<name>A0A5N6BB59_9ACTN</name>
<dbReference type="Pfam" id="PF01494">
    <property type="entry name" value="FAD_binding_3"/>
    <property type="match status" value="1"/>
</dbReference>
<dbReference type="GO" id="GO:0016709">
    <property type="term" value="F:oxidoreductase activity, acting on paired donors, with incorporation or reduction of molecular oxygen, NAD(P)H as one donor, and incorporation of one atom of oxygen"/>
    <property type="evidence" value="ECO:0007669"/>
    <property type="project" value="UniProtKB-ARBA"/>
</dbReference>
<dbReference type="InterPro" id="IPR036188">
    <property type="entry name" value="FAD/NAD-bd_sf"/>
</dbReference>
<dbReference type="Proteomes" id="UP000313066">
    <property type="component" value="Unassembled WGS sequence"/>
</dbReference>
<evidence type="ECO:0000313" key="6">
    <source>
        <dbReference type="Proteomes" id="UP000313066"/>
    </source>
</evidence>
<organism evidence="5 6">
    <name type="scientific">Microbispora catharanthi</name>
    <dbReference type="NCBI Taxonomy" id="1712871"/>
    <lineage>
        <taxon>Bacteria</taxon>
        <taxon>Bacillati</taxon>
        <taxon>Actinomycetota</taxon>
        <taxon>Actinomycetes</taxon>
        <taxon>Streptosporangiales</taxon>
        <taxon>Streptosporangiaceae</taxon>
        <taxon>Microbispora</taxon>
    </lineage>
</organism>
<evidence type="ECO:0000256" key="1">
    <source>
        <dbReference type="ARBA" id="ARBA00001974"/>
    </source>
</evidence>
<protein>
    <recommendedName>
        <fullName evidence="4">FAD-binding domain-containing protein</fullName>
    </recommendedName>
</protein>
<keyword evidence="3" id="KW-0274">FAD</keyword>
<evidence type="ECO:0000256" key="2">
    <source>
        <dbReference type="ARBA" id="ARBA00022630"/>
    </source>
</evidence>
<evidence type="ECO:0000259" key="4">
    <source>
        <dbReference type="Pfam" id="PF01494"/>
    </source>
</evidence>
<comment type="cofactor">
    <cofactor evidence="1">
        <name>FAD</name>
        <dbReference type="ChEBI" id="CHEBI:57692"/>
    </cofactor>
</comment>
<dbReference type="Gene3D" id="3.30.9.10">
    <property type="entry name" value="D-Amino Acid Oxidase, subunit A, domain 2"/>
    <property type="match status" value="1"/>
</dbReference>
<keyword evidence="2" id="KW-0285">Flavoprotein</keyword>
<dbReference type="Gene3D" id="3.50.50.60">
    <property type="entry name" value="FAD/NAD(P)-binding domain"/>
    <property type="match status" value="1"/>
</dbReference>
<comment type="caution">
    <text evidence="5">The sequence shown here is derived from an EMBL/GenBank/DDBJ whole genome shotgun (WGS) entry which is preliminary data.</text>
</comment>
<dbReference type="PRINTS" id="PR00420">
    <property type="entry name" value="RNGMNOXGNASE"/>
</dbReference>
<dbReference type="InterPro" id="IPR002938">
    <property type="entry name" value="FAD-bd"/>
</dbReference>